<dbReference type="InterPro" id="IPR036736">
    <property type="entry name" value="ACP-like_sf"/>
</dbReference>
<sequence>MSGQEVFEQIRELIVAVKSTTAPVSAAEITEDSVFEQPPLAMDSLDFAHLVVSIEETFGLIAYDSDFLSLKTVRDAVQLVQDRSSRPDARGHFA</sequence>
<dbReference type="Proteomes" id="UP001500305">
    <property type="component" value="Unassembled WGS sequence"/>
</dbReference>
<reference evidence="2 3" key="1">
    <citation type="journal article" date="2019" name="Int. J. Syst. Evol. Microbiol.">
        <title>The Global Catalogue of Microorganisms (GCM) 10K type strain sequencing project: providing services to taxonomists for standard genome sequencing and annotation.</title>
        <authorList>
            <consortium name="The Broad Institute Genomics Platform"/>
            <consortium name="The Broad Institute Genome Sequencing Center for Infectious Disease"/>
            <person name="Wu L."/>
            <person name="Ma J."/>
        </authorList>
    </citation>
    <scope>NUCLEOTIDE SEQUENCE [LARGE SCALE GENOMIC DNA]</scope>
    <source>
        <strain evidence="2 3">JCM 7356</strain>
    </source>
</reference>
<dbReference type="Pfam" id="PF00550">
    <property type="entry name" value="PP-binding"/>
    <property type="match status" value="1"/>
</dbReference>
<dbReference type="PROSITE" id="PS50075">
    <property type="entry name" value="CARRIER"/>
    <property type="match status" value="1"/>
</dbReference>
<accession>A0ABN3DDI2</accession>
<evidence type="ECO:0000259" key="1">
    <source>
        <dbReference type="PROSITE" id="PS50075"/>
    </source>
</evidence>
<name>A0ABN3DDI2_9ACTN</name>
<feature type="domain" description="Carrier" evidence="1">
    <location>
        <begin position="4"/>
        <end position="84"/>
    </location>
</feature>
<gene>
    <name evidence="2" type="ORF">GCM10010430_04600</name>
</gene>
<organism evidence="2 3">
    <name type="scientific">Kitasatospora cystarginea</name>
    <dbReference type="NCBI Taxonomy" id="58350"/>
    <lineage>
        <taxon>Bacteria</taxon>
        <taxon>Bacillati</taxon>
        <taxon>Actinomycetota</taxon>
        <taxon>Actinomycetes</taxon>
        <taxon>Kitasatosporales</taxon>
        <taxon>Streptomycetaceae</taxon>
        <taxon>Kitasatospora</taxon>
    </lineage>
</organism>
<protein>
    <recommendedName>
        <fullName evidence="1">Carrier domain-containing protein</fullName>
    </recommendedName>
</protein>
<dbReference type="EMBL" id="BAAATR010000002">
    <property type="protein sequence ID" value="GAA2228086.1"/>
    <property type="molecule type" value="Genomic_DNA"/>
</dbReference>
<dbReference type="SUPFAM" id="SSF47336">
    <property type="entry name" value="ACP-like"/>
    <property type="match status" value="1"/>
</dbReference>
<evidence type="ECO:0000313" key="2">
    <source>
        <dbReference type="EMBL" id="GAA2228086.1"/>
    </source>
</evidence>
<dbReference type="Gene3D" id="1.10.1200.10">
    <property type="entry name" value="ACP-like"/>
    <property type="match status" value="1"/>
</dbReference>
<dbReference type="InterPro" id="IPR009081">
    <property type="entry name" value="PP-bd_ACP"/>
</dbReference>
<dbReference type="RefSeq" id="WP_344634469.1">
    <property type="nucleotide sequence ID" value="NZ_BAAATR010000002.1"/>
</dbReference>
<evidence type="ECO:0000313" key="3">
    <source>
        <dbReference type="Proteomes" id="UP001500305"/>
    </source>
</evidence>
<keyword evidence="3" id="KW-1185">Reference proteome</keyword>
<comment type="caution">
    <text evidence="2">The sequence shown here is derived from an EMBL/GenBank/DDBJ whole genome shotgun (WGS) entry which is preliminary data.</text>
</comment>
<proteinExistence type="predicted"/>